<keyword evidence="3" id="KW-1185">Reference proteome</keyword>
<protein>
    <recommendedName>
        <fullName evidence="1">Clr5 domain-containing protein</fullName>
    </recommendedName>
</protein>
<dbReference type="EMBL" id="MU866548">
    <property type="protein sequence ID" value="KAK4171514.1"/>
    <property type="molecule type" value="Genomic_DNA"/>
</dbReference>
<reference evidence="2" key="1">
    <citation type="journal article" date="2023" name="Mol. Phylogenet. Evol.">
        <title>Genome-scale phylogeny and comparative genomics of the fungal order Sordariales.</title>
        <authorList>
            <person name="Hensen N."/>
            <person name="Bonometti L."/>
            <person name="Westerberg I."/>
            <person name="Brannstrom I.O."/>
            <person name="Guillou S."/>
            <person name="Cros-Aarteil S."/>
            <person name="Calhoun S."/>
            <person name="Haridas S."/>
            <person name="Kuo A."/>
            <person name="Mondo S."/>
            <person name="Pangilinan J."/>
            <person name="Riley R."/>
            <person name="LaButti K."/>
            <person name="Andreopoulos B."/>
            <person name="Lipzen A."/>
            <person name="Chen C."/>
            <person name="Yan M."/>
            <person name="Daum C."/>
            <person name="Ng V."/>
            <person name="Clum A."/>
            <person name="Steindorff A."/>
            <person name="Ohm R.A."/>
            <person name="Martin F."/>
            <person name="Silar P."/>
            <person name="Natvig D.O."/>
            <person name="Lalanne C."/>
            <person name="Gautier V."/>
            <person name="Ament-Velasquez S.L."/>
            <person name="Kruys A."/>
            <person name="Hutchinson M.I."/>
            <person name="Powell A.J."/>
            <person name="Barry K."/>
            <person name="Miller A.N."/>
            <person name="Grigoriev I.V."/>
            <person name="Debuchy R."/>
            <person name="Gladieux P."/>
            <person name="Hiltunen Thoren M."/>
            <person name="Johannesson H."/>
        </authorList>
    </citation>
    <scope>NUCLEOTIDE SEQUENCE</scope>
    <source>
        <strain evidence="2">CBS 892.96</strain>
    </source>
</reference>
<proteinExistence type="predicted"/>
<organism evidence="2 3">
    <name type="scientific">Triangularia setosa</name>
    <dbReference type="NCBI Taxonomy" id="2587417"/>
    <lineage>
        <taxon>Eukaryota</taxon>
        <taxon>Fungi</taxon>
        <taxon>Dikarya</taxon>
        <taxon>Ascomycota</taxon>
        <taxon>Pezizomycotina</taxon>
        <taxon>Sordariomycetes</taxon>
        <taxon>Sordariomycetidae</taxon>
        <taxon>Sordariales</taxon>
        <taxon>Podosporaceae</taxon>
        <taxon>Triangularia</taxon>
    </lineage>
</organism>
<evidence type="ECO:0000313" key="2">
    <source>
        <dbReference type="EMBL" id="KAK4171514.1"/>
    </source>
</evidence>
<comment type="caution">
    <text evidence="2">The sequence shown here is derived from an EMBL/GenBank/DDBJ whole genome shotgun (WGS) entry which is preliminary data.</text>
</comment>
<gene>
    <name evidence="2" type="ORF">QBC36DRAFT_199160</name>
</gene>
<dbReference type="AlphaFoldDB" id="A0AAN6VXA5"/>
<dbReference type="Pfam" id="PF14420">
    <property type="entry name" value="Clr5"/>
    <property type="match status" value="1"/>
</dbReference>
<name>A0AAN6VXA5_9PEZI</name>
<reference evidence="2" key="2">
    <citation type="submission" date="2023-05" db="EMBL/GenBank/DDBJ databases">
        <authorList>
            <consortium name="Lawrence Berkeley National Laboratory"/>
            <person name="Steindorff A."/>
            <person name="Hensen N."/>
            <person name="Bonometti L."/>
            <person name="Westerberg I."/>
            <person name="Brannstrom I.O."/>
            <person name="Guillou S."/>
            <person name="Cros-Aarteil S."/>
            <person name="Calhoun S."/>
            <person name="Haridas S."/>
            <person name="Kuo A."/>
            <person name="Mondo S."/>
            <person name="Pangilinan J."/>
            <person name="Riley R."/>
            <person name="Labutti K."/>
            <person name="Andreopoulos B."/>
            <person name="Lipzen A."/>
            <person name="Chen C."/>
            <person name="Yanf M."/>
            <person name="Daum C."/>
            <person name="Ng V."/>
            <person name="Clum A."/>
            <person name="Ohm R."/>
            <person name="Martin F."/>
            <person name="Silar P."/>
            <person name="Natvig D."/>
            <person name="Lalanne C."/>
            <person name="Gautier V."/>
            <person name="Ament-Velasquez S.L."/>
            <person name="Kruys A."/>
            <person name="Hutchinson M.I."/>
            <person name="Powell A.J."/>
            <person name="Barry K."/>
            <person name="Miller A.N."/>
            <person name="Grigoriev I.V."/>
            <person name="Debuchy R."/>
            <person name="Gladieux P."/>
            <person name="Thoren M.H."/>
            <person name="Johannesson H."/>
        </authorList>
    </citation>
    <scope>NUCLEOTIDE SEQUENCE</scope>
    <source>
        <strain evidence="2">CBS 892.96</strain>
    </source>
</reference>
<evidence type="ECO:0000259" key="1">
    <source>
        <dbReference type="Pfam" id="PF14420"/>
    </source>
</evidence>
<dbReference type="InterPro" id="IPR025676">
    <property type="entry name" value="Clr5_dom"/>
</dbReference>
<evidence type="ECO:0000313" key="3">
    <source>
        <dbReference type="Proteomes" id="UP001302321"/>
    </source>
</evidence>
<dbReference type="Proteomes" id="UP001302321">
    <property type="component" value="Unassembled WGS sequence"/>
</dbReference>
<accession>A0AAN6VXA5</accession>
<sequence length="405" mass="46714">MPASGKNDSGPSRVRWASDDDFKRHREAITNLYKSTTLAQLMHVMETQHDFFATSKMYKRRFRLWNLWKHDTGSKSLGDSGQSNLHDYYAVSLCRNPMSKPHDSPELRHEEMMYRAISDYYDAAFSARRWVFNDSTITAKATGQDLIAHQLAVERTDQAFEAGEEVWLRFWAGLNMLERPSRGSNGGKEEDFGEGVRLMRVAFAELSYILSDCEPPLLFLCLMHIMVLFRESSVSGFDFIETQLIKHLYGLTSTTNGTPQHATAPLWRVLWSGGRGIPRDRYHLRMCTAIALEMFTQYLGYFHPWTVELNEFGIDIMYAAGAGNPDEKTTRLRTLLQQLETLEVYDSRHVNIVCCLSNHYRQHAHNEDGQRMLKEAVEIQHLFVDFTVCSFSWLTALKGFKPQRP</sequence>
<feature type="domain" description="Clr5" evidence="1">
    <location>
        <begin position="19"/>
        <end position="67"/>
    </location>
</feature>